<dbReference type="Proteomes" id="UP000245884">
    <property type="component" value="Unassembled WGS sequence"/>
</dbReference>
<reference evidence="4 5" key="1">
    <citation type="journal article" date="2018" name="Mol. Biol. Evol.">
        <title>Broad Genomic Sampling Reveals a Smut Pathogenic Ancestry of the Fungal Clade Ustilaginomycotina.</title>
        <authorList>
            <person name="Kijpornyongpan T."/>
            <person name="Mondo S.J."/>
            <person name="Barry K."/>
            <person name="Sandor L."/>
            <person name="Lee J."/>
            <person name="Lipzen A."/>
            <person name="Pangilinan J."/>
            <person name="LaButti K."/>
            <person name="Hainaut M."/>
            <person name="Henrissat B."/>
            <person name="Grigoriev I.V."/>
            <person name="Spatafora J.W."/>
            <person name="Aime M.C."/>
        </authorList>
    </citation>
    <scope>NUCLEOTIDE SEQUENCE [LARGE SCALE GENOMIC DNA]</scope>
    <source>
        <strain evidence="4 5">MCA 5214</strain>
    </source>
</reference>
<evidence type="ECO:0000313" key="4">
    <source>
        <dbReference type="EMBL" id="PWN29032.1"/>
    </source>
</evidence>
<dbReference type="RefSeq" id="XP_025363644.1">
    <property type="nucleotide sequence ID" value="XM_025505693.1"/>
</dbReference>
<sequence length="316" mass="34582">MTRRVATTSPLLLTALLLVSLLLASFATTASAQPTSLSRTETEAMGSLTSRISHHHARQDPNSSRPTAAIYRGPIACEYCAESVGALLSTHPLNFSIRYLGPNESAGDVTAANLKQVDLFVQPGGGDDTDTDWARGAKYFTPALQQYVKEGGNFMGVCLGAFFARGPKTNETYFDLMPEGSYVTSERLLPGAQERSAKDTVVEVDWYFHSGPKRGTLKPRSWQYFQDGGAIVMDMAHAPKGTVVLGRYSYSGRPSAVVYPQGKGWVGLIGTHPEAQIEDNDWYDLGFKNPDGYERDWGDDFVQTFWDAVKKGDQGM</sequence>
<keyword evidence="5" id="KW-1185">Reference proteome</keyword>
<dbReference type="Pfam" id="PF09825">
    <property type="entry name" value="BPL_N"/>
    <property type="match status" value="1"/>
</dbReference>
<feature type="region of interest" description="Disordered" evidence="1">
    <location>
        <begin position="34"/>
        <end position="65"/>
    </location>
</feature>
<keyword evidence="2" id="KW-0732">Signal</keyword>
<evidence type="ECO:0000259" key="3">
    <source>
        <dbReference type="Pfam" id="PF09825"/>
    </source>
</evidence>
<dbReference type="InterPro" id="IPR029062">
    <property type="entry name" value="Class_I_gatase-like"/>
</dbReference>
<dbReference type="AlphaFoldDB" id="A0A316UUX5"/>
<evidence type="ECO:0000313" key="5">
    <source>
        <dbReference type="Proteomes" id="UP000245884"/>
    </source>
</evidence>
<dbReference type="OrthoDB" id="10250105at2759"/>
<dbReference type="SUPFAM" id="SSF52317">
    <property type="entry name" value="Class I glutamine amidotransferase-like"/>
    <property type="match status" value="1"/>
</dbReference>
<protein>
    <recommendedName>
        <fullName evidence="3">Biotin-protein ligase N-terminal domain-containing protein</fullName>
    </recommendedName>
</protein>
<dbReference type="STRING" id="1569628.A0A316UUX5"/>
<dbReference type="GeneID" id="37027516"/>
<evidence type="ECO:0000256" key="1">
    <source>
        <dbReference type="SAM" id="MobiDB-lite"/>
    </source>
</evidence>
<evidence type="ECO:0000256" key="2">
    <source>
        <dbReference type="SAM" id="SignalP"/>
    </source>
</evidence>
<feature type="domain" description="Biotin-protein ligase N-terminal" evidence="3">
    <location>
        <begin position="116"/>
        <end position="277"/>
    </location>
</feature>
<feature type="signal peptide" evidence="2">
    <location>
        <begin position="1"/>
        <end position="32"/>
    </location>
</feature>
<feature type="chain" id="PRO_5016311938" description="Biotin-protein ligase N-terminal domain-containing protein" evidence="2">
    <location>
        <begin position="33"/>
        <end position="316"/>
    </location>
</feature>
<organism evidence="4 5">
    <name type="scientific">Jaminaea rosea</name>
    <dbReference type="NCBI Taxonomy" id="1569628"/>
    <lineage>
        <taxon>Eukaryota</taxon>
        <taxon>Fungi</taxon>
        <taxon>Dikarya</taxon>
        <taxon>Basidiomycota</taxon>
        <taxon>Ustilaginomycotina</taxon>
        <taxon>Exobasidiomycetes</taxon>
        <taxon>Microstromatales</taxon>
        <taxon>Microstromatales incertae sedis</taxon>
        <taxon>Jaminaea</taxon>
    </lineage>
</organism>
<accession>A0A316UUX5</accession>
<dbReference type="InterPro" id="IPR019197">
    <property type="entry name" value="Biotin-prot_ligase_N"/>
</dbReference>
<gene>
    <name evidence="4" type="ORF">BDZ90DRAFT_231036</name>
</gene>
<dbReference type="EMBL" id="KZ819664">
    <property type="protein sequence ID" value="PWN29032.1"/>
    <property type="molecule type" value="Genomic_DNA"/>
</dbReference>
<dbReference type="Gene3D" id="3.40.50.880">
    <property type="match status" value="1"/>
</dbReference>
<proteinExistence type="predicted"/>
<name>A0A316UUX5_9BASI</name>